<proteinExistence type="inferred from homology"/>
<comment type="similarity">
    <text evidence="1">Belongs to the paxM FAD-dependent monooxygenase family.</text>
</comment>
<dbReference type="InterPro" id="IPR050493">
    <property type="entry name" value="FAD-dep_Monooxygenase_BioMet"/>
</dbReference>
<accession>A0AAN7YC71</accession>
<dbReference type="Gene3D" id="3.50.50.60">
    <property type="entry name" value="FAD/NAD(P)-binding domain"/>
    <property type="match status" value="1"/>
</dbReference>
<gene>
    <name evidence="7" type="ORF">LTR05_002432</name>
</gene>
<dbReference type="AlphaFoldDB" id="A0AAN7YC71"/>
<dbReference type="InterPro" id="IPR002938">
    <property type="entry name" value="FAD-bd"/>
</dbReference>
<keyword evidence="4" id="KW-0560">Oxidoreductase</keyword>
<evidence type="ECO:0000313" key="8">
    <source>
        <dbReference type="Proteomes" id="UP001309876"/>
    </source>
</evidence>
<dbReference type="Pfam" id="PF01494">
    <property type="entry name" value="FAD_binding_3"/>
    <property type="match status" value="1"/>
</dbReference>
<keyword evidence="5" id="KW-0503">Monooxygenase</keyword>
<organism evidence="7 8">
    <name type="scientific">Lithohypha guttulata</name>
    <dbReference type="NCBI Taxonomy" id="1690604"/>
    <lineage>
        <taxon>Eukaryota</taxon>
        <taxon>Fungi</taxon>
        <taxon>Dikarya</taxon>
        <taxon>Ascomycota</taxon>
        <taxon>Pezizomycotina</taxon>
        <taxon>Eurotiomycetes</taxon>
        <taxon>Chaetothyriomycetidae</taxon>
        <taxon>Chaetothyriales</taxon>
        <taxon>Trichomeriaceae</taxon>
        <taxon>Lithohypha</taxon>
    </lineage>
</organism>
<name>A0AAN7YC71_9EURO</name>
<comment type="caution">
    <text evidence="7">The sequence shown here is derived from an EMBL/GenBank/DDBJ whole genome shotgun (WGS) entry which is preliminary data.</text>
</comment>
<evidence type="ECO:0000256" key="3">
    <source>
        <dbReference type="ARBA" id="ARBA00022827"/>
    </source>
</evidence>
<reference evidence="7 8" key="1">
    <citation type="submission" date="2023-08" db="EMBL/GenBank/DDBJ databases">
        <title>Black Yeasts Isolated from many extreme environments.</title>
        <authorList>
            <person name="Coleine C."/>
            <person name="Stajich J.E."/>
            <person name="Selbmann L."/>
        </authorList>
    </citation>
    <scope>NUCLEOTIDE SEQUENCE [LARGE SCALE GENOMIC DNA]</scope>
    <source>
        <strain evidence="7 8">CCFEE 5910</strain>
    </source>
</reference>
<evidence type="ECO:0000313" key="7">
    <source>
        <dbReference type="EMBL" id="KAK5088215.1"/>
    </source>
</evidence>
<evidence type="ECO:0000256" key="2">
    <source>
        <dbReference type="ARBA" id="ARBA00022630"/>
    </source>
</evidence>
<evidence type="ECO:0000256" key="1">
    <source>
        <dbReference type="ARBA" id="ARBA00007992"/>
    </source>
</evidence>
<sequence length="465" mass="51954">MHVAIIGAGTAGLSIALTLQSRNIPCTIYESREAPFRGLGALMLAPNALRILDSLGLYTKLRSCGFNFSTVKFRDEADSITDTWQMGNQSRYGYDALRITRAAFLDVLRAALEERGIEVRYATRYSHVVSETADGVTFQLVDGTQIETDFLIGADGVYSEVRKGFAPDVQPLYSGTLALIATIQHRFTDSDHPTHSPQTTMYYGRSKQETMLILPQEHDGSQASLGTLREYPQQSREDWVHLSYDKDKLYDLFKQDTEAWPTRVQEALSQINKSDIYLWPFQSLPDLESWTSLPHRRVILVGDAAHSIPPTGGQGACQAIEDAYTLAMMISTITRANLPPESFARSIGGWQAARQERIQKARIFTKQIDNNRFPAEERAKLPAGTYWETGKHPDLRWLYGDGLANSAANGVSRVEIRKEATARRGTVTRIRAATVDGTYGILPQYMQNMQRERSGTGESIVRGEC</sequence>
<dbReference type="SUPFAM" id="SSF51905">
    <property type="entry name" value="FAD/NAD(P)-binding domain"/>
    <property type="match status" value="1"/>
</dbReference>
<keyword evidence="3" id="KW-0274">FAD</keyword>
<dbReference type="InterPro" id="IPR036188">
    <property type="entry name" value="FAD/NAD-bd_sf"/>
</dbReference>
<feature type="domain" description="FAD-binding" evidence="6">
    <location>
        <begin position="2"/>
        <end position="333"/>
    </location>
</feature>
<dbReference type="GO" id="GO:0071949">
    <property type="term" value="F:FAD binding"/>
    <property type="evidence" value="ECO:0007669"/>
    <property type="project" value="InterPro"/>
</dbReference>
<evidence type="ECO:0000259" key="6">
    <source>
        <dbReference type="Pfam" id="PF01494"/>
    </source>
</evidence>
<keyword evidence="8" id="KW-1185">Reference proteome</keyword>
<keyword evidence="2" id="KW-0285">Flavoprotein</keyword>
<dbReference type="Proteomes" id="UP001309876">
    <property type="component" value="Unassembled WGS sequence"/>
</dbReference>
<evidence type="ECO:0000256" key="4">
    <source>
        <dbReference type="ARBA" id="ARBA00023002"/>
    </source>
</evidence>
<dbReference type="GO" id="GO:0004497">
    <property type="term" value="F:monooxygenase activity"/>
    <property type="evidence" value="ECO:0007669"/>
    <property type="project" value="UniProtKB-KW"/>
</dbReference>
<dbReference type="EMBL" id="JAVRRJ010000002">
    <property type="protein sequence ID" value="KAK5088215.1"/>
    <property type="molecule type" value="Genomic_DNA"/>
</dbReference>
<evidence type="ECO:0000256" key="5">
    <source>
        <dbReference type="ARBA" id="ARBA00023033"/>
    </source>
</evidence>
<dbReference type="PANTHER" id="PTHR13789">
    <property type="entry name" value="MONOOXYGENASE"/>
    <property type="match status" value="1"/>
</dbReference>
<protein>
    <recommendedName>
        <fullName evidence="6">FAD-binding domain-containing protein</fullName>
    </recommendedName>
</protein>
<dbReference type="PRINTS" id="PR00420">
    <property type="entry name" value="RNGMNOXGNASE"/>
</dbReference>
<dbReference type="PANTHER" id="PTHR13789:SF316">
    <property type="entry name" value="FAD-BINDING DOMAIN-CONTAINING PROTEIN"/>
    <property type="match status" value="1"/>
</dbReference>